<gene>
    <name evidence="2" type="primary">106081830</name>
</gene>
<accession>A0A1I8P2A1</accession>
<dbReference type="Proteomes" id="UP000095300">
    <property type="component" value="Unassembled WGS sequence"/>
</dbReference>
<feature type="region of interest" description="Disordered" evidence="1">
    <location>
        <begin position="368"/>
        <end position="390"/>
    </location>
</feature>
<dbReference type="AlphaFoldDB" id="A0A1I8P2A1"/>
<dbReference type="OrthoDB" id="8042232at2759"/>
<dbReference type="VEuPathDB" id="VectorBase:SCAU004162"/>
<dbReference type="EnsemblMetazoa" id="SCAU004162-RA">
    <property type="protein sequence ID" value="SCAU004162-PA"/>
    <property type="gene ID" value="SCAU004162"/>
</dbReference>
<feature type="compositionally biased region" description="Basic and acidic residues" evidence="1">
    <location>
        <begin position="368"/>
        <end position="382"/>
    </location>
</feature>
<dbReference type="STRING" id="35570.A0A1I8P2A1"/>
<proteinExistence type="predicted"/>
<reference evidence="2" key="1">
    <citation type="submission" date="2020-05" db="UniProtKB">
        <authorList>
            <consortium name="EnsemblMetazoa"/>
        </authorList>
    </citation>
    <scope>IDENTIFICATION</scope>
    <source>
        <strain evidence="2">USDA</strain>
    </source>
</reference>
<evidence type="ECO:0008006" key="4">
    <source>
        <dbReference type="Google" id="ProtNLM"/>
    </source>
</evidence>
<protein>
    <recommendedName>
        <fullName evidence="4">Reverse transcriptase domain-containing protein</fullName>
    </recommendedName>
</protein>
<evidence type="ECO:0000256" key="1">
    <source>
        <dbReference type="SAM" id="MobiDB-lite"/>
    </source>
</evidence>
<keyword evidence="3" id="KW-1185">Reference proteome</keyword>
<name>A0A1I8P2A1_STOCA</name>
<dbReference type="PANTHER" id="PTHR21301">
    <property type="entry name" value="REVERSE TRANSCRIPTASE"/>
    <property type="match status" value="1"/>
</dbReference>
<evidence type="ECO:0000313" key="2">
    <source>
        <dbReference type="EnsemblMetazoa" id="SCAU004162-PA"/>
    </source>
</evidence>
<evidence type="ECO:0000313" key="3">
    <source>
        <dbReference type="Proteomes" id="UP000095300"/>
    </source>
</evidence>
<dbReference type="PANTHER" id="PTHR21301:SF10">
    <property type="entry name" value="REVERSE TRANSCRIPTASE DOMAIN-CONTAINING PROTEIN"/>
    <property type="match status" value="1"/>
</dbReference>
<sequence>MDLKTRINTLLKDSSTYISLKRDPTASLQEKNNLLVEELFKIKAIDIEEKKRLFNKNTLPPKITGLHKSQEETTSARPICTLKNSPGYALTRYIAEILKQMTKNSKYNVCDALDFKSKLAQMEIEADDVLVSFHVVSLFASIPIKLALGVIENKWHVLRDYTNIPRELFMEMLIFCLKDLSYFKFENKLYGQQKGMPLSSSLTPVLADIVMEELLDTTTEKMNVKPKILTKYVNNLFAIIKKSEVETTLGLLKSHNKGIQFTMKQEIEGRLSYLETVVIKQDNKLVMDYHFESSLQPKSSHAKTGEVFAIKVLTISDREFHENNKKKIRLILKVNKFSYGTTNGILRCAEDRVKGNHYKMLGKMAEPNKVKGGEMSQDHRNELAQNEAAT</sequence>
<organism evidence="2 3">
    <name type="scientific">Stomoxys calcitrans</name>
    <name type="common">Stable fly</name>
    <name type="synonym">Conops calcitrans</name>
    <dbReference type="NCBI Taxonomy" id="35570"/>
    <lineage>
        <taxon>Eukaryota</taxon>
        <taxon>Metazoa</taxon>
        <taxon>Ecdysozoa</taxon>
        <taxon>Arthropoda</taxon>
        <taxon>Hexapoda</taxon>
        <taxon>Insecta</taxon>
        <taxon>Pterygota</taxon>
        <taxon>Neoptera</taxon>
        <taxon>Endopterygota</taxon>
        <taxon>Diptera</taxon>
        <taxon>Brachycera</taxon>
        <taxon>Muscomorpha</taxon>
        <taxon>Muscoidea</taxon>
        <taxon>Muscidae</taxon>
        <taxon>Stomoxys</taxon>
    </lineage>
</organism>